<name>A0ABW1FU81_9ACTN</name>
<proteinExistence type="predicted"/>
<dbReference type="EMBL" id="JBHSQJ010000007">
    <property type="protein sequence ID" value="MFC5906005.1"/>
    <property type="molecule type" value="Genomic_DNA"/>
</dbReference>
<dbReference type="Pfam" id="PF00440">
    <property type="entry name" value="TetR_N"/>
    <property type="match status" value="1"/>
</dbReference>
<dbReference type="PROSITE" id="PS50977">
    <property type="entry name" value="HTH_TETR_2"/>
    <property type="match status" value="1"/>
</dbReference>
<reference evidence="6" key="1">
    <citation type="journal article" date="2019" name="Int. J. Syst. Evol. Microbiol.">
        <title>The Global Catalogue of Microorganisms (GCM) 10K type strain sequencing project: providing services to taxonomists for standard genome sequencing and annotation.</title>
        <authorList>
            <consortium name="The Broad Institute Genomics Platform"/>
            <consortium name="The Broad Institute Genome Sequencing Center for Infectious Disease"/>
            <person name="Wu L."/>
            <person name="Ma J."/>
        </authorList>
    </citation>
    <scope>NUCLEOTIDE SEQUENCE [LARGE SCALE GENOMIC DNA]</scope>
    <source>
        <strain evidence="6">JCM 4816</strain>
    </source>
</reference>
<dbReference type="Gene3D" id="1.10.357.10">
    <property type="entry name" value="Tetracycline Repressor, domain 2"/>
    <property type="match status" value="1"/>
</dbReference>
<organism evidence="5 6">
    <name type="scientific">Streptacidiphilus monticola</name>
    <dbReference type="NCBI Taxonomy" id="2161674"/>
    <lineage>
        <taxon>Bacteria</taxon>
        <taxon>Bacillati</taxon>
        <taxon>Actinomycetota</taxon>
        <taxon>Actinomycetes</taxon>
        <taxon>Kitasatosporales</taxon>
        <taxon>Streptomycetaceae</taxon>
        <taxon>Streptacidiphilus</taxon>
    </lineage>
</organism>
<feature type="compositionally biased region" description="Low complexity" evidence="3">
    <location>
        <begin position="19"/>
        <end position="30"/>
    </location>
</feature>
<evidence type="ECO:0000256" key="1">
    <source>
        <dbReference type="ARBA" id="ARBA00023125"/>
    </source>
</evidence>
<accession>A0ABW1FU81</accession>
<sequence>MDAAPSASGPVRGRGQTGLGAVPVPGVGPADPGPDTPAAGPTLRQVRERVREETARAIREEAWRQLDEGGLEGLSLRAVARSLGVVSSAVYRYYPSRRDLLGALADDARASLLTAAAAAAASPGGGTAGAAHAVRDWARAHPHAFELLAGAPPHPDLLARLLPGPRPLLRWSLLLGLLHVDRLPGSPPGFFAEAVADLGALLP</sequence>
<gene>
    <name evidence="5" type="ORF">ACFP3V_02055</name>
</gene>
<feature type="DNA-binding region" description="H-T-H motif" evidence="2">
    <location>
        <begin position="75"/>
        <end position="94"/>
    </location>
</feature>
<keyword evidence="6" id="KW-1185">Reference proteome</keyword>
<evidence type="ECO:0000313" key="6">
    <source>
        <dbReference type="Proteomes" id="UP001596174"/>
    </source>
</evidence>
<dbReference type="SUPFAM" id="SSF46689">
    <property type="entry name" value="Homeodomain-like"/>
    <property type="match status" value="1"/>
</dbReference>
<comment type="caution">
    <text evidence="5">The sequence shown here is derived from an EMBL/GenBank/DDBJ whole genome shotgun (WGS) entry which is preliminary data.</text>
</comment>
<feature type="domain" description="HTH tetR-type" evidence="4">
    <location>
        <begin position="52"/>
        <end position="112"/>
    </location>
</feature>
<dbReference type="InterPro" id="IPR009057">
    <property type="entry name" value="Homeodomain-like_sf"/>
</dbReference>
<protein>
    <submittedName>
        <fullName evidence="5">TetR/AcrR family transcriptional regulator</fullName>
    </submittedName>
</protein>
<dbReference type="Proteomes" id="UP001596174">
    <property type="component" value="Unassembled WGS sequence"/>
</dbReference>
<dbReference type="PANTHER" id="PTHR30055">
    <property type="entry name" value="HTH-TYPE TRANSCRIPTIONAL REGULATOR RUTR"/>
    <property type="match status" value="1"/>
</dbReference>
<feature type="region of interest" description="Disordered" evidence="3">
    <location>
        <begin position="1"/>
        <end position="41"/>
    </location>
</feature>
<evidence type="ECO:0000313" key="5">
    <source>
        <dbReference type="EMBL" id="MFC5906005.1"/>
    </source>
</evidence>
<evidence type="ECO:0000259" key="4">
    <source>
        <dbReference type="PROSITE" id="PS50977"/>
    </source>
</evidence>
<keyword evidence="1 2" id="KW-0238">DNA-binding</keyword>
<dbReference type="PANTHER" id="PTHR30055:SF243">
    <property type="entry name" value="HTH-TYPE TRANSCRIPTIONAL REGULATOR RV1816"/>
    <property type="match status" value="1"/>
</dbReference>
<dbReference type="InterPro" id="IPR050109">
    <property type="entry name" value="HTH-type_TetR-like_transc_reg"/>
</dbReference>
<dbReference type="RefSeq" id="WP_380578999.1">
    <property type="nucleotide sequence ID" value="NZ_JBHSQJ010000007.1"/>
</dbReference>
<evidence type="ECO:0000256" key="3">
    <source>
        <dbReference type="SAM" id="MobiDB-lite"/>
    </source>
</evidence>
<evidence type="ECO:0000256" key="2">
    <source>
        <dbReference type="PROSITE-ProRule" id="PRU00335"/>
    </source>
</evidence>
<dbReference type="InterPro" id="IPR001647">
    <property type="entry name" value="HTH_TetR"/>
</dbReference>